<dbReference type="Pfam" id="PF06985">
    <property type="entry name" value="HET"/>
    <property type="match status" value="1"/>
</dbReference>
<dbReference type="OrthoDB" id="2423701at2759"/>
<name>A0A9P7AC50_9AGAM</name>
<dbReference type="EMBL" id="JABBWE010000094">
    <property type="protein sequence ID" value="KAG1786315.1"/>
    <property type="molecule type" value="Genomic_DNA"/>
</dbReference>
<dbReference type="EMBL" id="JABBWE010000042">
    <property type="protein sequence ID" value="KAG1791540.1"/>
    <property type="molecule type" value="Genomic_DNA"/>
</dbReference>
<gene>
    <name evidence="3" type="ORF">HD556DRAFT_1385058</name>
    <name evidence="2" type="ORF">HD556DRAFT_1416246</name>
</gene>
<accession>A0A9P7AC50</accession>
<dbReference type="GeneID" id="64597125"/>
<dbReference type="RefSeq" id="XP_041158346.1">
    <property type="nucleotide sequence ID" value="XM_041303361.1"/>
</dbReference>
<dbReference type="Gene3D" id="1.25.40.10">
    <property type="entry name" value="Tetratricopeptide repeat domain"/>
    <property type="match status" value="1"/>
</dbReference>
<evidence type="ECO:0000313" key="2">
    <source>
        <dbReference type="EMBL" id="KAG1786315.1"/>
    </source>
</evidence>
<sequence length="827" mass="94503">MQVEDGMEAFDLAFMFTNEYSKTTHILLLIKAIAYFNANQHEHAIMRIQRLDNVCLKADIPVCHIVEAYLRLQLGINAFDSAYENEADEHFAVIINTIASTSQSAIHSTYEDFVVLFGWNLKELWQIASQRRCDALLRAGMLREAHESYRYMMDMSDEATKANCLGWSTVFKQRCSALYTVDGDALPASGDAALDAHDFDKAIDLYSAAIDLDFATEAIFANRSKARLEEMLWDDALFDAKKVIELSPSSYLGYQLKHAAMHGAQHYEEAIEAFQVMLSKLDNSADTQLQELRRQYLSPSEAEAVIERTIYFELECAPLRLLTYPLAQIHAFRTSAEYKELLSSTTKHADLRTERIEEVVAKYFSYVMLSHRWERHEPLLFDIQDKVVYDLDSVGGVAKLQSFCKTARTAGYRWGWIDTCCIDKSNNAEFQESINSMFAWYRHSALTIVYLSDVLPSSKSGAMAKSAWNTRGWTLPELLAPKIIRFYQSDWTLYLDDHSPNHKQSVAIMRELEYATGIDARTLVTFRPGMRDAREKLQWASTRVTTVHEDVAYSLMGIFGINLPVMYGETKQYALGRLLQEVVTQSGDLTALDWIGKPSKFNSCLPADITSYATPPYTLPSISEDEMERSVSSLKNTVVIESALKLYRKLDRWSGPHFSHCRLHLPCITFPVTAVRRRLVEHEETHLTYEVKTDGLHNVKITTEEKLPQFSRGRPTRQSFLLVRPWDPRLLGLPDFLDDEQSVDDWSELESLSSCSSSGEQWLVRSESHSQALRLLFRLGQPFTAFLLAQQRGGEYKRIASDRHIIAQVQDIASVRHMMDVRMLEIL</sequence>
<evidence type="ECO:0000259" key="1">
    <source>
        <dbReference type="Pfam" id="PF06985"/>
    </source>
</evidence>
<reference evidence="2" key="1">
    <citation type="journal article" date="2020" name="New Phytol.">
        <title>Comparative genomics reveals dynamic genome evolution in host specialist ectomycorrhizal fungi.</title>
        <authorList>
            <person name="Lofgren L.A."/>
            <person name="Nguyen N.H."/>
            <person name="Vilgalys R."/>
            <person name="Ruytinx J."/>
            <person name="Liao H.L."/>
            <person name="Branco S."/>
            <person name="Kuo A."/>
            <person name="LaButti K."/>
            <person name="Lipzen A."/>
            <person name="Andreopoulos W."/>
            <person name="Pangilinan J."/>
            <person name="Riley R."/>
            <person name="Hundley H."/>
            <person name="Na H."/>
            <person name="Barry K."/>
            <person name="Grigoriev I.V."/>
            <person name="Stajich J.E."/>
            <person name="Kennedy P.G."/>
        </authorList>
    </citation>
    <scope>NUCLEOTIDE SEQUENCE</scope>
    <source>
        <strain evidence="2">S12</strain>
    </source>
</reference>
<dbReference type="PANTHER" id="PTHR10622">
    <property type="entry name" value="HET DOMAIN-CONTAINING PROTEIN"/>
    <property type="match status" value="1"/>
</dbReference>
<comment type="caution">
    <text evidence="2">The sequence shown here is derived from an EMBL/GenBank/DDBJ whole genome shotgun (WGS) entry which is preliminary data.</text>
</comment>
<dbReference type="InterPro" id="IPR010730">
    <property type="entry name" value="HET"/>
</dbReference>
<evidence type="ECO:0000313" key="4">
    <source>
        <dbReference type="Proteomes" id="UP000719766"/>
    </source>
</evidence>
<dbReference type="InterPro" id="IPR011990">
    <property type="entry name" value="TPR-like_helical_dom_sf"/>
</dbReference>
<protein>
    <submittedName>
        <fullName evidence="2">Heterokaryon incompatibility protein-domain-containing protein</fullName>
    </submittedName>
</protein>
<dbReference type="Proteomes" id="UP000719766">
    <property type="component" value="Unassembled WGS sequence"/>
</dbReference>
<dbReference type="SUPFAM" id="SSF48452">
    <property type="entry name" value="TPR-like"/>
    <property type="match status" value="1"/>
</dbReference>
<keyword evidence="4" id="KW-1185">Reference proteome</keyword>
<evidence type="ECO:0000313" key="3">
    <source>
        <dbReference type="EMBL" id="KAG1791540.1"/>
    </source>
</evidence>
<organism evidence="2 4">
    <name type="scientific">Suillus plorans</name>
    <dbReference type="NCBI Taxonomy" id="116603"/>
    <lineage>
        <taxon>Eukaryota</taxon>
        <taxon>Fungi</taxon>
        <taxon>Dikarya</taxon>
        <taxon>Basidiomycota</taxon>
        <taxon>Agaricomycotina</taxon>
        <taxon>Agaricomycetes</taxon>
        <taxon>Agaricomycetidae</taxon>
        <taxon>Boletales</taxon>
        <taxon>Suillineae</taxon>
        <taxon>Suillaceae</taxon>
        <taxon>Suillus</taxon>
    </lineage>
</organism>
<dbReference type="PANTHER" id="PTHR10622:SF10">
    <property type="entry name" value="HET DOMAIN-CONTAINING PROTEIN"/>
    <property type="match status" value="1"/>
</dbReference>
<proteinExistence type="predicted"/>
<dbReference type="AlphaFoldDB" id="A0A9P7AC50"/>
<feature type="domain" description="Heterokaryon incompatibility" evidence="1">
    <location>
        <begin position="366"/>
        <end position="458"/>
    </location>
</feature>